<evidence type="ECO:0000256" key="1">
    <source>
        <dbReference type="ARBA" id="ARBA00001913"/>
    </source>
</evidence>
<evidence type="ECO:0000256" key="6">
    <source>
        <dbReference type="ARBA" id="ARBA00022490"/>
    </source>
</evidence>
<comment type="subcellular location">
    <subcellularLocation>
        <location evidence="2">Cytoplasm</location>
    </subcellularLocation>
</comment>
<dbReference type="OrthoDB" id="9779408at2"/>
<dbReference type="UniPathway" id="UPA00242"/>
<dbReference type="EMBL" id="VJZT01000008">
    <property type="protein sequence ID" value="TRX39402.1"/>
    <property type="molecule type" value="Genomic_DNA"/>
</dbReference>
<dbReference type="GO" id="GO:0006006">
    <property type="term" value="P:glucose metabolic process"/>
    <property type="evidence" value="ECO:0007669"/>
    <property type="project" value="TreeGrafter"/>
</dbReference>
<dbReference type="GO" id="GO:0004034">
    <property type="term" value="F:aldose 1-epimerase activity"/>
    <property type="evidence" value="ECO:0007669"/>
    <property type="project" value="UniProtKB-EC"/>
</dbReference>
<dbReference type="GO" id="GO:0030246">
    <property type="term" value="F:carbohydrate binding"/>
    <property type="evidence" value="ECO:0007669"/>
    <property type="project" value="InterPro"/>
</dbReference>
<reference evidence="15 16" key="1">
    <citation type="submission" date="2019-07" db="EMBL/GenBank/DDBJ databases">
        <title>Novel species of Flavobacterium.</title>
        <authorList>
            <person name="Liu Q."/>
            <person name="Xin Y.-H."/>
        </authorList>
    </citation>
    <scope>NUCLEOTIDE SEQUENCE [LARGE SCALE GENOMIC DNA]</scope>
    <source>
        <strain evidence="15 16">LB1R34</strain>
    </source>
</reference>
<dbReference type="PANTHER" id="PTHR10091">
    <property type="entry name" value="ALDOSE-1-EPIMERASE"/>
    <property type="match status" value="1"/>
</dbReference>
<dbReference type="InterPro" id="IPR015443">
    <property type="entry name" value="Aldose_1-epimerase"/>
</dbReference>
<sequence length="395" mass="43381">MNVIKRCIYGISIMSLTSMNVQCKSDKKTETPATTLEAKATDSVSIAKTPYGKTAKGEQVDRFTLKNHHGMEVNILTYGGIIASLKVPNKAGVSEEVVIGFNSLEQYTKANPYFGALIGRYGNRIAKGKFTLDGKEYSLAINNAPNALHGGPEGFHRVIWTAEEAKGGNAASLKLKYVSKDMEEGYPGNLTVFVTYTLNKNNTLDVQYEATTDKKTVVNLTQHSYFNLSADFTKPILDHEVTIDADKLIPVDATLIPTGQLTDVTNTPFDFRKAKKVGTAIEANDDQLKKGLGYDHCWVLNNQGKGDRFAASAYDAGSGRLLEVYTDQPGIQFYTGNFLDGTLPMRTGGTYAHRTGFCLETQHYPDSPNQKAFPTTVLNPGENYKTKTTFKFSVK</sequence>
<organism evidence="15 16">
    <name type="scientific">Flavobacterium restrictum</name>
    <dbReference type="NCBI Taxonomy" id="2594428"/>
    <lineage>
        <taxon>Bacteria</taxon>
        <taxon>Pseudomonadati</taxon>
        <taxon>Bacteroidota</taxon>
        <taxon>Flavobacteriia</taxon>
        <taxon>Flavobacteriales</taxon>
        <taxon>Flavobacteriaceae</taxon>
        <taxon>Flavobacterium</taxon>
    </lineage>
</organism>
<comment type="pathway">
    <text evidence="3 11">Carbohydrate metabolism; hexose metabolism.</text>
</comment>
<dbReference type="GO" id="GO:0005737">
    <property type="term" value="C:cytoplasm"/>
    <property type="evidence" value="ECO:0007669"/>
    <property type="project" value="UniProtKB-SubCell"/>
</dbReference>
<keyword evidence="8" id="KW-0106">Calcium</keyword>
<dbReference type="Gene3D" id="2.70.98.10">
    <property type="match status" value="1"/>
</dbReference>
<dbReference type="InterPro" id="IPR008183">
    <property type="entry name" value="Aldose_1/G6P_1-epimerase"/>
</dbReference>
<dbReference type="Pfam" id="PF01263">
    <property type="entry name" value="Aldose_epim"/>
    <property type="match status" value="1"/>
</dbReference>
<comment type="catalytic activity">
    <reaction evidence="11">
        <text>alpha-D-glucose = beta-D-glucose</text>
        <dbReference type="Rhea" id="RHEA:10264"/>
        <dbReference type="ChEBI" id="CHEBI:15903"/>
        <dbReference type="ChEBI" id="CHEBI:17925"/>
        <dbReference type="EC" id="5.1.3.3"/>
    </reaction>
</comment>
<keyword evidence="6" id="KW-0963">Cytoplasm</keyword>
<evidence type="ECO:0000256" key="7">
    <source>
        <dbReference type="ARBA" id="ARBA00022553"/>
    </source>
</evidence>
<dbReference type="NCBIfam" id="NF008277">
    <property type="entry name" value="PRK11055.1"/>
    <property type="match status" value="1"/>
</dbReference>
<comment type="caution">
    <text evidence="15">The sequence shown here is derived from an EMBL/GenBank/DDBJ whole genome shotgun (WGS) entry which is preliminary data.</text>
</comment>
<feature type="binding site" evidence="13">
    <location>
        <position position="295"/>
    </location>
    <ligand>
        <name>beta-D-galactose</name>
        <dbReference type="ChEBI" id="CHEBI:27667"/>
    </ligand>
</feature>
<dbReference type="Proteomes" id="UP000316371">
    <property type="component" value="Unassembled WGS sequence"/>
</dbReference>
<dbReference type="InterPro" id="IPR011013">
    <property type="entry name" value="Gal_mutarotase_sf_dom"/>
</dbReference>
<dbReference type="PANTHER" id="PTHR10091:SF0">
    <property type="entry name" value="GALACTOSE MUTAROTASE"/>
    <property type="match status" value="1"/>
</dbReference>
<dbReference type="InterPro" id="IPR047215">
    <property type="entry name" value="Galactose_mutarotase-like"/>
</dbReference>
<comment type="similarity">
    <text evidence="4 11">Belongs to the aldose epimerase family.</text>
</comment>
<name>A0A553E3B1_9FLAO</name>
<gene>
    <name evidence="15" type="ORF">FNW21_08900</name>
</gene>
<dbReference type="GO" id="GO:0033499">
    <property type="term" value="P:galactose catabolic process via UDP-galactose, Leloir pathway"/>
    <property type="evidence" value="ECO:0007669"/>
    <property type="project" value="TreeGrafter"/>
</dbReference>
<dbReference type="SUPFAM" id="SSF74650">
    <property type="entry name" value="Galactose mutarotase-like"/>
    <property type="match status" value="1"/>
</dbReference>
<evidence type="ECO:0000256" key="10">
    <source>
        <dbReference type="ARBA" id="ARBA00023277"/>
    </source>
</evidence>
<dbReference type="CDD" id="cd09019">
    <property type="entry name" value="galactose_mutarotase_like"/>
    <property type="match status" value="1"/>
</dbReference>
<evidence type="ECO:0000256" key="13">
    <source>
        <dbReference type="PIRSR" id="PIRSR005096-2"/>
    </source>
</evidence>
<dbReference type="FunFam" id="2.70.98.10:FF:000003">
    <property type="entry name" value="Aldose 1-epimerase"/>
    <property type="match status" value="1"/>
</dbReference>
<evidence type="ECO:0000256" key="12">
    <source>
        <dbReference type="PIRSR" id="PIRSR005096-1"/>
    </source>
</evidence>
<keyword evidence="7" id="KW-0597">Phosphoprotein</keyword>
<evidence type="ECO:0000313" key="15">
    <source>
        <dbReference type="EMBL" id="TRX39402.1"/>
    </source>
</evidence>
<accession>A0A553E3B1</accession>
<evidence type="ECO:0000256" key="14">
    <source>
        <dbReference type="PIRSR" id="PIRSR005096-3"/>
    </source>
</evidence>
<evidence type="ECO:0000256" key="3">
    <source>
        <dbReference type="ARBA" id="ARBA00005028"/>
    </source>
</evidence>
<evidence type="ECO:0000256" key="9">
    <source>
        <dbReference type="ARBA" id="ARBA00023235"/>
    </source>
</evidence>
<evidence type="ECO:0000256" key="5">
    <source>
        <dbReference type="ARBA" id="ARBA00011245"/>
    </source>
</evidence>
<feature type="binding site" evidence="14">
    <location>
        <begin position="123"/>
        <end position="124"/>
    </location>
    <ligand>
        <name>beta-D-galactose</name>
        <dbReference type="ChEBI" id="CHEBI:27667"/>
    </ligand>
</feature>
<evidence type="ECO:0000256" key="2">
    <source>
        <dbReference type="ARBA" id="ARBA00004496"/>
    </source>
</evidence>
<protein>
    <recommendedName>
        <fullName evidence="11">Aldose 1-epimerase</fullName>
        <ecNumber evidence="11">5.1.3.3</ecNumber>
    </recommendedName>
</protein>
<comment type="cofactor">
    <cofactor evidence="1">
        <name>Ca(2+)</name>
        <dbReference type="ChEBI" id="CHEBI:29108"/>
    </cofactor>
</comment>
<dbReference type="PIRSF" id="PIRSF005096">
    <property type="entry name" value="GALM"/>
    <property type="match status" value="1"/>
</dbReference>
<keyword evidence="9 11" id="KW-0413">Isomerase</keyword>
<proteinExistence type="inferred from homology"/>
<evidence type="ECO:0000256" key="4">
    <source>
        <dbReference type="ARBA" id="ARBA00006206"/>
    </source>
</evidence>
<keyword evidence="10 11" id="KW-0119">Carbohydrate metabolism</keyword>
<keyword evidence="16" id="KW-1185">Reference proteome</keyword>
<evidence type="ECO:0000256" key="11">
    <source>
        <dbReference type="PIRNR" id="PIRNR005096"/>
    </source>
</evidence>
<dbReference type="AlphaFoldDB" id="A0A553E3B1"/>
<dbReference type="EC" id="5.1.3.3" evidence="11"/>
<feature type="active site" description="Proton donor" evidence="12">
    <location>
        <position position="223"/>
    </location>
</feature>
<feature type="active site" description="Proton acceptor" evidence="12">
    <location>
        <position position="360"/>
    </location>
</feature>
<comment type="subunit">
    <text evidence="5">Monomer.</text>
</comment>
<feature type="binding site" evidence="14">
    <location>
        <begin position="223"/>
        <end position="225"/>
    </location>
    <ligand>
        <name>beta-D-galactose</name>
        <dbReference type="ChEBI" id="CHEBI:27667"/>
    </ligand>
</feature>
<evidence type="ECO:0000313" key="16">
    <source>
        <dbReference type="Proteomes" id="UP000316371"/>
    </source>
</evidence>
<evidence type="ECO:0000256" key="8">
    <source>
        <dbReference type="ARBA" id="ARBA00022837"/>
    </source>
</evidence>
<dbReference type="RefSeq" id="WP_144256392.1">
    <property type="nucleotide sequence ID" value="NZ_VJZT01000008.1"/>
</dbReference>
<dbReference type="InterPro" id="IPR014718">
    <property type="entry name" value="GH-type_carb-bd"/>
</dbReference>